<dbReference type="InterPro" id="IPR010144">
    <property type="entry name" value="CRISPR-assoc_prot_Csd1-typ"/>
</dbReference>
<name>A0A0T5Z7K5_9GAMM</name>
<reference evidence="1 2" key="1">
    <citation type="submission" date="2015-11" db="EMBL/GenBank/DDBJ databases">
        <title>The genome of Candidatus Endoriftia persephone in Ridgeia piscesae and population structure of the North Eastern Pacific vestimentiferan symbionts.</title>
        <authorList>
            <person name="Perez M."/>
            <person name="Juniper K.S."/>
        </authorList>
    </citation>
    <scope>NUCLEOTIDE SEQUENCE [LARGE SCALE GENOMIC DNA]</scope>
    <source>
        <strain evidence="1">Ind10</strain>
    </source>
</reference>
<proteinExistence type="predicted"/>
<comment type="caution">
    <text evidence="1">The sequence shown here is derived from an EMBL/GenBank/DDBJ whole genome shotgun (WGS) entry which is preliminary data.</text>
</comment>
<dbReference type="RefSeq" id="WP_233519307.1">
    <property type="nucleotide sequence ID" value="NZ_KQ556915.1"/>
</dbReference>
<gene>
    <name evidence="1" type="ORF">Ga0076813_14464</name>
</gene>
<organism evidence="1 2">
    <name type="scientific">endosymbiont of Ridgeia piscesae</name>
    <dbReference type="NCBI Taxonomy" id="54398"/>
    <lineage>
        <taxon>Bacteria</taxon>
        <taxon>Pseudomonadati</taxon>
        <taxon>Pseudomonadota</taxon>
        <taxon>Gammaproteobacteria</taxon>
        <taxon>sulfur-oxidizing symbionts</taxon>
    </lineage>
</organism>
<dbReference type="Proteomes" id="UP000051276">
    <property type="component" value="Unassembled WGS sequence"/>
</dbReference>
<protein>
    <submittedName>
        <fullName evidence="1">CRISPR-associated protein (Cas Csd1)</fullName>
    </submittedName>
</protein>
<accession>A0A0T5Z7K5</accession>
<sequence>MTAWPTTPPTPSRPPGYSLQKIAFAVVIHPDGRLHQISDLRDHSGKKAVPIQRLLPGQAKPSGSGLNPCFLWDNSAYLLGHVAEETG</sequence>
<feature type="non-terminal residue" evidence="1">
    <location>
        <position position="87"/>
    </location>
</feature>
<dbReference type="Pfam" id="PF09709">
    <property type="entry name" value="Cas_Csd1"/>
    <property type="match status" value="1"/>
</dbReference>
<dbReference type="EMBL" id="LMXI01000248">
    <property type="protein sequence ID" value="KRT58903.1"/>
    <property type="molecule type" value="Genomic_DNA"/>
</dbReference>
<evidence type="ECO:0000313" key="2">
    <source>
        <dbReference type="Proteomes" id="UP000051276"/>
    </source>
</evidence>
<dbReference type="AlphaFoldDB" id="A0A0T5Z7K5"/>
<evidence type="ECO:0000313" key="1">
    <source>
        <dbReference type="EMBL" id="KRT58903.1"/>
    </source>
</evidence>